<protein>
    <submittedName>
        <fullName evidence="12">Uncharacterized protein LOC106742425 isoform X1</fullName>
    </submittedName>
</protein>
<dbReference type="PANTHER" id="PTHR22948">
    <property type="entry name" value="TUDOR DOMAIN CONTAINING PROTEIN"/>
    <property type="match status" value="1"/>
</dbReference>
<dbReference type="GO" id="GO:0008270">
    <property type="term" value="F:zinc ion binding"/>
    <property type="evidence" value="ECO:0007669"/>
    <property type="project" value="UniProtKB-KW"/>
</dbReference>
<dbReference type="InterPro" id="IPR035979">
    <property type="entry name" value="RBD_domain_sf"/>
</dbReference>
<feature type="compositionally biased region" description="Basic and acidic residues" evidence="7">
    <location>
        <begin position="472"/>
        <end position="488"/>
    </location>
</feature>
<dbReference type="Pfam" id="PF00076">
    <property type="entry name" value="RRM_1"/>
    <property type="match status" value="1"/>
</dbReference>
<dbReference type="SMART" id="SM00360">
    <property type="entry name" value="RRM"/>
    <property type="match status" value="1"/>
</dbReference>
<organism evidence="11 12">
    <name type="scientific">Dinoponera quadriceps</name>
    <name type="common">South American ant</name>
    <dbReference type="NCBI Taxonomy" id="609295"/>
    <lineage>
        <taxon>Eukaryota</taxon>
        <taxon>Metazoa</taxon>
        <taxon>Ecdysozoa</taxon>
        <taxon>Arthropoda</taxon>
        <taxon>Hexapoda</taxon>
        <taxon>Insecta</taxon>
        <taxon>Pterygota</taxon>
        <taxon>Neoptera</taxon>
        <taxon>Endopterygota</taxon>
        <taxon>Hymenoptera</taxon>
        <taxon>Apocrita</taxon>
        <taxon>Aculeata</taxon>
        <taxon>Formicoidea</taxon>
        <taxon>Formicidae</taxon>
        <taxon>Ponerinae</taxon>
        <taxon>Ponerini</taxon>
        <taxon>Dinoponera</taxon>
    </lineage>
</organism>
<dbReference type="OrthoDB" id="10023235at2759"/>
<dbReference type="PROSITE" id="PS50865">
    <property type="entry name" value="ZF_MYND_2"/>
    <property type="match status" value="1"/>
</dbReference>
<dbReference type="KEGG" id="dqu:106742425"/>
<dbReference type="PROSITE" id="PS01360">
    <property type="entry name" value="ZF_MYND_1"/>
    <property type="match status" value="1"/>
</dbReference>
<dbReference type="RefSeq" id="XP_014470835.1">
    <property type="nucleotide sequence ID" value="XM_014615349.1"/>
</dbReference>
<evidence type="ECO:0000256" key="6">
    <source>
        <dbReference type="PROSITE-ProRule" id="PRU00176"/>
    </source>
</evidence>
<dbReference type="Gene3D" id="6.10.140.2220">
    <property type="match status" value="1"/>
</dbReference>
<evidence type="ECO:0000256" key="2">
    <source>
        <dbReference type="ARBA" id="ARBA00022771"/>
    </source>
</evidence>
<evidence type="ECO:0000259" key="10">
    <source>
        <dbReference type="PROSITE" id="PS50865"/>
    </source>
</evidence>
<feature type="domain" description="MYND-type" evidence="10">
    <location>
        <begin position="239"/>
        <end position="275"/>
    </location>
</feature>
<keyword evidence="3" id="KW-0862">Zinc</keyword>
<dbReference type="SUPFAM" id="SSF63748">
    <property type="entry name" value="Tudor/PWWP/MBT"/>
    <property type="match status" value="2"/>
</dbReference>
<dbReference type="Gene3D" id="3.30.70.330">
    <property type="match status" value="1"/>
</dbReference>
<feature type="compositionally biased region" description="Polar residues" evidence="7">
    <location>
        <begin position="443"/>
        <end position="456"/>
    </location>
</feature>
<proteinExistence type="predicted"/>
<evidence type="ECO:0000256" key="4">
    <source>
        <dbReference type="ARBA" id="ARBA00022884"/>
    </source>
</evidence>
<keyword evidence="11" id="KW-1185">Reference proteome</keyword>
<keyword evidence="1" id="KW-0479">Metal-binding</keyword>
<evidence type="ECO:0000313" key="12">
    <source>
        <dbReference type="RefSeq" id="XP_014470835.1"/>
    </source>
</evidence>
<dbReference type="Gene3D" id="2.30.30.140">
    <property type="match status" value="2"/>
</dbReference>
<keyword evidence="4 6" id="KW-0694">RNA-binding</keyword>
<feature type="domain" description="Tudor" evidence="9">
    <location>
        <begin position="974"/>
        <end position="1032"/>
    </location>
</feature>
<evidence type="ECO:0000256" key="7">
    <source>
        <dbReference type="SAM" id="MobiDB-lite"/>
    </source>
</evidence>
<feature type="compositionally biased region" description="Basic and acidic residues" evidence="7">
    <location>
        <begin position="420"/>
        <end position="442"/>
    </location>
</feature>
<dbReference type="GO" id="GO:0003723">
    <property type="term" value="F:RNA binding"/>
    <property type="evidence" value="ECO:0007669"/>
    <property type="project" value="UniProtKB-UniRule"/>
</dbReference>
<dbReference type="SUPFAM" id="SSF144232">
    <property type="entry name" value="HIT/MYND zinc finger-like"/>
    <property type="match status" value="1"/>
</dbReference>
<dbReference type="CTD" id="42695"/>
<evidence type="ECO:0000256" key="3">
    <source>
        <dbReference type="ARBA" id="ARBA00022833"/>
    </source>
</evidence>
<dbReference type="InterPro" id="IPR000504">
    <property type="entry name" value="RRM_dom"/>
</dbReference>
<dbReference type="Pfam" id="PF01753">
    <property type="entry name" value="zf-MYND"/>
    <property type="match status" value="1"/>
</dbReference>
<dbReference type="InterPro" id="IPR050621">
    <property type="entry name" value="Tudor_domain_containing"/>
</dbReference>
<dbReference type="Proteomes" id="UP000515204">
    <property type="component" value="Unplaced"/>
</dbReference>
<evidence type="ECO:0000259" key="9">
    <source>
        <dbReference type="PROSITE" id="PS50304"/>
    </source>
</evidence>
<gene>
    <name evidence="12" type="primary">LOC106742425</name>
</gene>
<feature type="compositionally biased region" description="Polar residues" evidence="7">
    <location>
        <begin position="503"/>
        <end position="512"/>
    </location>
</feature>
<feature type="region of interest" description="Disordered" evidence="7">
    <location>
        <begin position="327"/>
        <end position="515"/>
    </location>
</feature>
<feature type="compositionally biased region" description="Polar residues" evidence="7">
    <location>
        <begin position="369"/>
        <end position="406"/>
    </location>
</feature>
<dbReference type="Pfam" id="PF00567">
    <property type="entry name" value="TUDOR"/>
    <property type="match status" value="2"/>
</dbReference>
<dbReference type="SUPFAM" id="SSF54928">
    <property type="entry name" value="RNA-binding domain, RBD"/>
    <property type="match status" value="1"/>
</dbReference>
<feature type="domain" description="RRM" evidence="8">
    <location>
        <begin position="25"/>
        <end position="93"/>
    </location>
</feature>
<dbReference type="SMART" id="SM00333">
    <property type="entry name" value="TUDOR"/>
    <property type="match status" value="2"/>
</dbReference>
<dbReference type="PROSITE" id="PS50304">
    <property type="entry name" value="TUDOR"/>
    <property type="match status" value="2"/>
</dbReference>
<evidence type="ECO:0000256" key="5">
    <source>
        <dbReference type="PROSITE-ProRule" id="PRU00134"/>
    </source>
</evidence>
<feature type="compositionally biased region" description="Polar residues" evidence="7">
    <location>
        <begin position="342"/>
        <end position="356"/>
    </location>
</feature>
<evidence type="ECO:0000256" key="1">
    <source>
        <dbReference type="ARBA" id="ARBA00022723"/>
    </source>
</evidence>
<keyword evidence="2 5" id="KW-0863">Zinc-finger</keyword>
<dbReference type="PANTHER" id="PTHR22948:SF76">
    <property type="entry name" value="FI20010P1-RELATED"/>
    <property type="match status" value="1"/>
</dbReference>
<evidence type="ECO:0000259" key="8">
    <source>
        <dbReference type="PROSITE" id="PS50102"/>
    </source>
</evidence>
<dbReference type="InterPro" id="IPR002999">
    <property type="entry name" value="Tudor"/>
</dbReference>
<feature type="domain" description="Tudor" evidence="9">
    <location>
        <begin position="771"/>
        <end position="829"/>
    </location>
</feature>
<dbReference type="CDD" id="cd00590">
    <property type="entry name" value="RRM_SF"/>
    <property type="match status" value="1"/>
</dbReference>
<sequence>MATFDGSDDISSNPGYKYDSMDREYKIYVNYLPEEFNEVTIKEIFASCGKIIRMFYRDKATWAYITYERYHEAEHAIRKFHNKKPLYLEVAFAKDKSALNDEFQRLCISEIEEKPDKKPTSYSIGRGNTIRYLASPANVKSHWLIQDKEKIQRFPLSSESSVYRSDELYANTNRLWTRGLITVTEDGRRHVTLGRGFTKYEIPEPDRTIEEYIAKIYKRRQNEPYECSDDKVKNELQICIVCSAKTTKHCEKCLTYYYCSKACQVIHWPQHQAECERIPALVDDNSPAQVNTNESTKLVNTHINIPSDEVKLRRPNTPVTIGLNTQRNLTNKTNEDAVPINKPSSIQPEANSNVPTQKKADQPAVDAANRTQPISNRLYRFNSNESVDQSKKNGQFSLPPNHTRPSYYNRGYKNDATGKTTHDGETNENDNVRDKFNRDDRSYLQQRDAFQNGRRSSYNHRDTSNKQGPRKLSTDAEKTTVVEVERQSDNVNNATPKAPRETPSPSSPNTGKLPSIKLPSLLDAIDDLLIEHTVPELEVEGGIEVVSRVEKNVYLGSLVLNQHTENMTKVLDDLSAVCTNMKEAANYRPQVGDLVCGEINTNVWRRGYVMTLSPDLRMIVVDQPKTVSVTKIVPCPKELLNICTFGVICEVNTELQENIYIINAVINRYNKNQGNFKAKLLIYNDNNEVINSIEALIKPWSPTVPKSAPVPATRSVPALAELKSGDKVCLINYRNHFTMFVHSMDKVEVEYANNILQRVAHCSQTAPRLSKPPHAEQMVIAPYNDGNKYRAMITEIQGDKAKIVYVDYGNFDDIDVKELQEIPDDLAIQRSCAAKLTLKDVPQNVPLTLEVDSYLRILLGKEELLTCTYDNKSVKDGVYLTTSTGERINDKIKQLLIPGWKKEDHEDKTCYMLNDIEIASLGRVGDIVDVWVLHKGYSENLLFMSPCDIDLIKHVTEVMPELMKEYCEKTEYYIPRKQELCVALYEGGWYRALCLVPRASQNTSEICFIDYGNVEEVEHKNVRLMPESFIKPQALANLCEIVNLIPANGKSNLDAVKQKLLELVHHVTKIKILECPEPGEYKVELLELRAALIQEGLISPSF</sequence>
<accession>A0A6P3WXT5</accession>
<dbReference type="AlphaFoldDB" id="A0A6P3WXT5"/>
<dbReference type="GeneID" id="106742425"/>
<dbReference type="PROSITE" id="PS50102">
    <property type="entry name" value="RRM"/>
    <property type="match status" value="1"/>
</dbReference>
<dbReference type="InterPro" id="IPR002893">
    <property type="entry name" value="Znf_MYND"/>
</dbReference>
<evidence type="ECO:0000313" key="11">
    <source>
        <dbReference type="Proteomes" id="UP000515204"/>
    </source>
</evidence>
<dbReference type="InterPro" id="IPR012677">
    <property type="entry name" value="Nucleotide-bd_a/b_plait_sf"/>
</dbReference>
<reference evidence="12" key="1">
    <citation type="submission" date="2025-08" db="UniProtKB">
        <authorList>
            <consortium name="RefSeq"/>
        </authorList>
    </citation>
    <scope>IDENTIFICATION</scope>
</reference>
<name>A0A6P3WXT5_DINQU</name>